<dbReference type="Pfam" id="PF04311">
    <property type="entry name" value="DUF459"/>
    <property type="match status" value="1"/>
</dbReference>
<proteinExistence type="predicted"/>
<evidence type="ECO:0000313" key="3">
    <source>
        <dbReference type="Proteomes" id="UP000294958"/>
    </source>
</evidence>
<gene>
    <name evidence="2" type="ORF">DES43_11578</name>
</gene>
<protein>
    <recommendedName>
        <fullName evidence="4">DUF459 domain-containing protein</fullName>
    </recommendedName>
</protein>
<dbReference type="AlphaFoldDB" id="A0A4R6YE52"/>
<dbReference type="EMBL" id="SNZF01000015">
    <property type="protein sequence ID" value="TDR34309.1"/>
    <property type="molecule type" value="Genomic_DNA"/>
</dbReference>
<keyword evidence="3" id="KW-1185">Reference proteome</keyword>
<dbReference type="SUPFAM" id="SSF52266">
    <property type="entry name" value="SGNH hydrolase"/>
    <property type="match status" value="1"/>
</dbReference>
<reference evidence="2 3" key="1">
    <citation type="submission" date="2019-03" db="EMBL/GenBank/DDBJ databases">
        <title>Genomic Encyclopedia of Type Strains, Phase IV (KMG-IV): sequencing the most valuable type-strain genomes for metagenomic binning, comparative biology and taxonomic classification.</title>
        <authorList>
            <person name="Goeker M."/>
        </authorList>
    </citation>
    <scope>NUCLEOTIDE SEQUENCE [LARGE SCALE GENOMIC DNA]</scope>
    <source>
        <strain evidence="2 3">DSM 11603</strain>
    </source>
</reference>
<sequence length="412" mass="44226">MAVPTMQRVRRIVKPAFAGIIVLAFGAGAILQVSPAFAQDLQLRPWLRNLFSPRRAERVEPPANVPQKRQPKATAPRKKTTVRSRPAEPASPPVTVVEKAADARVVLVVGDFMASGLADGLTTVFAENPAVRVVDRSNGSSGFVRDDYYNWPGEIGPMLEAEKPAVVLIMMGSNDRQQMKVGDAREAPRTEGWTQEYKKRTVNFGKHFSEAKLPFLWVGMPSFRPGSMTSDMLALNEIYRDAAESAGGEFVDIWEGFVDENGAFISRGPDINGQPVTLRAEDGINMTRAGKRKVAFYTEKPLLKLLGLASPNATTAVPAPLVPEPGSADAPRAPASIDRTPPMLLSDPALDGGTELLGASLPVLASETGKAQDKPQPVTASPGRADDFAWPPQRKAAAAPGKDTTGSVAREN</sequence>
<accession>A0A4R6YE52</accession>
<dbReference type="InterPro" id="IPR036514">
    <property type="entry name" value="SGNH_hydro_sf"/>
</dbReference>
<evidence type="ECO:0008006" key="4">
    <source>
        <dbReference type="Google" id="ProtNLM"/>
    </source>
</evidence>
<comment type="caution">
    <text evidence="2">The sequence shown here is derived from an EMBL/GenBank/DDBJ whole genome shotgun (WGS) entry which is preliminary data.</text>
</comment>
<feature type="region of interest" description="Disordered" evidence="1">
    <location>
        <begin position="57"/>
        <end position="93"/>
    </location>
</feature>
<dbReference type="CDD" id="cd01829">
    <property type="entry name" value="SGNH_hydrolase_peri2"/>
    <property type="match status" value="1"/>
</dbReference>
<organism evidence="2 3">
    <name type="scientific">Aquamicrobium defluvii</name>
    <dbReference type="NCBI Taxonomy" id="69279"/>
    <lineage>
        <taxon>Bacteria</taxon>
        <taxon>Pseudomonadati</taxon>
        <taxon>Pseudomonadota</taxon>
        <taxon>Alphaproteobacteria</taxon>
        <taxon>Hyphomicrobiales</taxon>
        <taxon>Phyllobacteriaceae</taxon>
        <taxon>Aquamicrobium</taxon>
    </lineage>
</organism>
<dbReference type="Gene3D" id="3.40.50.1110">
    <property type="entry name" value="SGNH hydrolase"/>
    <property type="match status" value="1"/>
</dbReference>
<feature type="compositionally biased region" description="Basic residues" evidence="1">
    <location>
        <begin position="69"/>
        <end position="82"/>
    </location>
</feature>
<dbReference type="GO" id="GO:0016788">
    <property type="term" value="F:hydrolase activity, acting on ester bonds"/>
    <property type="evidence" value="ECO:0007669"/>
    <property type="project" value="UniProtKB-ARBA"/>
</dbReference>
<dbReference type="InterPro" id="IPR007407">
    <property type="entry name" value="DUF459"/>
</dbReference>
<name>A0A4R6YE52_9HYPH</name>
<dbReference type="Proteomes" id="UP000294958">
    <property type="component" value="Unassembled WGS sequence"/>
</dbReference>
<feature type="region of interest" description="Disordered" evidence="1">
    <location>
        <begin position="318"/>
        <end position="412"/>
    </location>
</feature>
<evidence type="ECO:0000313" key="2">
    <source>
        <dbReference type="EMBL" id="TDR34309.1"/>
    </source>
</evidence>
<evidence type="ECO:0000256" key="1">
    <source>
        <dbReference type="SAM" id="MobiDB-lite"/>
    </source>
</evidence>